<evidence type="ECO:0000256" key="3">
    <source>
        <dbReference type="ARBA" id="ARBA00022737"/>
    </source>
</evidence>
<dbReference type="Pfam" id="PF00400">
    <property type="entry name" value="WD40"/>
    <property type="match status" value="1"/>
</dbReference>
<feature type="non-terminal residue" evidence="6">
    <location>
        <position position="1"/>
    </location>
</feature>
<evidence type="ECO:0000256" key="2">
    <source>
        <dbReference type="ARBA" id="ARBA00022574"/>
    </source>
</evidence>
<evidence type="ECO:0000256" key="1">
    <source>
        <dbReference type="ARBA" id="ARBA00004123"/>
    </source>
</evidence>
<keyword evidence="3" id="KW-0677">Repeat</keyword>
<dbReference type="InterPro" id="IPR011047">
    <property type="entry name" value="Quinoprotein_ADH-like_sf"/>
</dbReference>
<evidence type="ECO:0000313" key="7">
    <source>
        <dbReference type="Proteomes" id="UP000265520"/>
    </source>
</evidence>
<evidence type="ECO:0000256" key="4">
    <source>
        <dbReference type="ARBA" id="ARBA00023242"/>
    </source>
</evidence>
<protein>
    <submittedName>
        <fullName evidence="6">Notchless-like protein</fullName>
    </submittedName>
</protein>
<evidence type="ECO:0000256" key="5">
    <source>
        <dbReference type="PROSITE-ProRule" id="PRU00221"/>
    </source>
</evidence>
<feature type="repeat" description="WD" evidence="5">
    <location>
        <begin position="1"/>
        <end position="39"/>
    </location>
</feature>
<dbReference type="AlphaFoldDB" id="A0A392P3F7"/>
<reference evidence="6 7" key="1">
    <citation type="journal article" date="2018" name="Front. Plant Sci.">
        <title>Red Clover (Trifolium pratense) and Zigzag Clover (T. medium) - A Picture of Genomic Similarities and Differences.</title>
        <authorList>
            <person name="Dluhosova J."/>
            <person name="Istvanek J."/>
            <person name="Nedelnik J."/>
            <person name="Repkova J."/>
        </authorList>
    </citation>
    <scope>NUCLEOTIDE SEQUENCE [LARGE SCALE GENOMIC DNA]</scope>
    <source>
        <strain evidence="7">cv. 10/8</strain>
        <tissue evidence="6">Leaf</tissue>
    </source>
</reference>
<organism evidence="6 7">
    <name type="scientific">Trifolium medium</name>
    <dbReference type="NCBI Taxonomy" id="97028"/>
    <lineage>
        <taxon>Eukaryota</taxon>
        <taxon>Viridiplantae</taxon>
        <taxon>Streptophyta</taxon>
        <taxon>Embryophyta</taxon>
        <taxon>Tracheophyta</taxon>
        <taxon>Spermatophyta</taxon>
        <taxon>Magnoliopsida</taxon>
        <taxon>eudicotyledons</taxon>
        <taxon>Gunneridae</taxon>
        <taxon>Pentapetalae</taxon>
        <taxon>rosids</taxon>
        <taxon>fabids</taxon>
        <taxon>Fabales</taxon>
        <taxon>Fabaceae</taxon>
        <taxon>Papilionoideae</taxon>
        <taxon>50 kb inversion clade</taxon>
        <taxon>NPAAA clade</taxon>
        <taxon>Hologalegina</taxon>
        <taxon>IRL clade</taxon>
        <taxon>Trifolieae</taxon>
        <taxon>Trifolium</taxon>
    </lineage>
</organism>
<dbReference type="SUPFAM" id="SSF50998">
    <property type="entry name" value="Quinoprotein alcohol dehydrogenase-like"/>
    <property type="match status" value="1"/>
</dbReference>
<dbReference type="Gene3D" id="2.130.10.10">
    <property type="entry name" value="YVTN repeat-like/Quinoprotein amine dehydrogenase"/>
    <property type="match status" value="1"/>
</dbReference>
<proteinExistence type="predicted"/>
<dbReference type="GO" id="GO:0000027">
    <property type="term" value="P:ribosomal large subunit assembly"/>
    <property type="evidence" value="ECO:0007669"/>
    <property type="project" value="TreeGrafter"/>
</dbReference>
<dbReference type="InterPro" id="IPR015943">
    <property type="entry name" value="WD40/YVTN_repeat-like_dom_sf"/>
</dbReference>
<dbReference type="PANTHER" id="PTHR19848">
    <property type="entry name" value="WD40 REPEAT PROTEIN"/>
    <property type="match status" value="1"/>
</dbReference>
<dbReference type="PROSITE" id="PS50294">
    <property type="entry name" value="WD_REPEATS_REGION"/>
    <property type="match status" value="1"/>
</dbReference>
<keyword evidence="2 5" id="KW-0853">WD repeat</keyword>
<dbReference type="GO" id="GO:0005730">
    <property type="term" value="C:nucleolus"/>
    <property type="evidence" value="ECO:0007669"/>
    <property type="project" value="TreeGrafter"/>
</dbReference>
<keyword evidence="7" id="KW-1185">Reference proteome</keyword>
<dbReference type="EMBL" id="LXQA010062348">
    <property type="protein sequence ID" value="MCI06593.1"/>
    <property type="molecule type" value="Genomic_DNA"/>
</dbReference>
<keyword evidence="4" id="KW-0539">Nucleus</keyword>
<dbReference type="PROSITE" id="PS50082">
    <property type="entry name" value="WD_REPEATS_2"/>
    <property type="match status" value="1"/>
</dbReference>
<sequence>HKNWVLCIEWSPDGKYLVSGSKSGELICWDPQTGKQSGNALTLPTKGRKQCQIRIIDGGMIVILSYCDFSHYRELNLH</sequence>
<comment type="subcellular location">
    <subcellularLocation>
        <location evidence="1">Nucleus</location>
    </subcellularLocation>
</comment>
<evidence type="ECO:0000313" key="6">
    <source>
        <dbReference type="EMBL" id="MCI06593.1"/>
    </source>
</evidence>
<dbReference type="Proteomes" id="UP000265520">
    <property type="component" value="Unassembled WGS sequence"/>
</dbReference>
<comment type="caution">
    <text evidence="6">The sequence shown here is derived from an EMBL/GenBank/DDBJ whole genome shotgun (WGS) entry which is preliminary data.</text>
</comment>
<dbReference type="PANTHER" id="PTHR19848:SF0">
    <property type="entry name" value="NOTCHLESS PROTEIN HOMOLOG 1"/>
    <property type="match status" value="1"/>
</dbReference>
<name>A0A392P3F7_9FABA</name>
<accession>A0A392P3F7</accession>
<dbReference type="InterPro" id="IPR001680">
    <property type="entry name" value="WD40_rpt"/>
</dbReference>